<keyword evidence="3" id="KW-1185">Reference proteome</keyword>
<dbReference type="AlphaFoldDB" id="A0A8J2YNI9"/>
<gene>
    <name evidence="2" type="ORF">GCM10011391_40050</name>
</gene>
<keyword evidence="1" id="KW-0472">Membrane</keyword>
<evidence type="ECO:0000256" key="1">
    <source>
        <dbReference type="SAM" id="Phobius"/>
    </source>
</evidence>
<keyword evidence="1" id="KW-0812">Transmembrane</keyword>
<name>A0A8J2YNI9_9BACL</name>
<keyword evidence="1" id="KW-1133">Transmembrane helix</keyword>
<reference evidence="2" key="1">
    <citation type="journal article" date="2014" name="Int. J. Syst. Evol. Microbiol.">
        <title>Complete genome sequence of Corynebacterium casei LMG S-19264T (=DSM 44701T), isolated from a smear-ripened cheese.</title>
        <authorList>
            <consortium name="US DOE Joint Genome Institute (JGI-PGF)"/>
            <person name="Walter F."/>
            <person name="Albersmeier A."/>
            <person name="Kalinowski J."/>
            <person name="Ruckert C."/>
        </authorList>
    </citation>
    <scope>NUCLEOTIDE SEQUENCE</scope>
    <source>
        <strain evidence="2">CGMCC 1.15371</strain>
    </source>
</reference>
<organism evidence="2 3">
    <name type="scientific">Pullulanibacillus camelliae</name>
    <dbReference type="NCBI Taxonomy" id="1707096"/>
    <lineage>
        <taxon>Bacteria</taxon>
        <taxon>Bacillati</taxon>
        <taxon>Bacillota</taxon>
        <taxon>Bacilli</taxon>
        <taxon>Bacillales</taxon>
        <taxon>Sporolactobacillaceae</taxon>
        <taxon>Pullulanibacillus</taxon>
    </lineage>
</organism>
<proteinExistence type="predicted"/>
<feature type="transmembrane region" description="Helical" evidence="1">
    <location>
        <begin position="26"/>
        <end position="46"/>
    </location>
</feature>
<accession>A0A8J2YNI9</accession>
<comment type="caution">
    <text evidence="2">The sequence shown here is derived from an EMBL/GenBank/DDBJ whole genome shotgun (WGS) entry which is preliminary data.</text>
</comment>
<protein>
    <submittedName>
        <fullName evidence="2">Uncharacterized protein</fullName>
    </submittedName>
</protein>
<sequence length="115" mass="13436">MNWNTKNDSLNRLSYNLINLLWCRDVVFILYALFLFIFAGLAWRLFDLAMAKGGLSFLLGNLRWPGIGFIRCDRNLSNFSIVWSRVCDLWWGVYFTVRVMGMGDEPPIFMIGWAL</sequence>
<evidence type="ECO:0000313" key="2">
    <source>
        <dbReference type="EMBL" id="GGE57147.1"/>
    </source>
</evidence>
<dbReference type="EMBL" id="BMIR01000043">
    <property type="protein sequence ID" value="GGE57147.1"/>
    <property type="molecule type" value="Genomic_DNA"/>
</dbReference>
<dbReference type="Proteomes" id="UP000628775">
    <property type="component" value="Unassembled WGS sequence"/>
</dbReference>
<evidence type="ECO:0000313" key="3">
    <source>
        <dbReference type="Proteomes" id="UP000628775"/>
    </source>
</evidence>
<reference evidence="2" key="2">
    <citation type="submission" date="2020-09" db="EMBL/GenBank/DDBJ databases">
        <authorList>
            <person name="Sun Q."/>
            <person name="Zhou Y."/>
        </authorList>
    </citation>
    <scope>NUCLEOTIDE SEQUENCE</scope>
    <source>
        <strain evidence="2">CGMCC 1.15371</strain>
    </source>
</reference>